<evidence type="ECO:0000313" key="1">
    <source>
        <dbReference type="EMBL" id="CAK5043786.1"/>
    </source>
</evidence>
<name>A0ACB0YET3_MELEN</name>
<comment type="caution">
    <text evidence="1">The sequence shown here is derived from an EMBL/GenBank/DDBJ whole genome shotgun (WGS) entry which is preliminary data.</text>
</comment>
<gene>
    <name evidence="1" type="ORF">MENTE1834_LOCUS11249</name>
</gene>
<dbReference type="EMBL" id="CAVMJV010000011">
    <property type="protein sequence ID" value="CAK5043786.1"/>
    <property type="molecule type" value="Genomic_DNA"/>
</dbReference>
<protein>
    <submittedName>
        <fullName evidence="1">Uncharacterized protein</fullName>
    </submittedName>
</protein>
<dbReference type="Proteomes" id="UP001497535">
    <property type="component" value="Unassembled WGS sequence"/>
</dbReference>
<proteinExistence type="predicted"/>
<keyword evidence="2" id="KW-1185">Reference proteome</keyword>
<reference evidence="1" key="1">
    <citation type="submission" date="2023-11" db="EMBL/GenBank/DDBJ databases">
        <authorList>
            <person name="Poullet M."/>
        </authorList>
    </citation>
    <scope>NUCLEOTIDE SEQUENCE</scope>
    <source>
        <strain evidence="1">E1834</strain>
    </source>
</reference>
<organism evidence="1 2">
    <name type="scientific">Meloidogyne enterolobii</name>
    <name type="common">Root-knot nematode worm</name>
    <name type="synonym">Meloidogyne mayaguensis</name>
    <dbReference type="NCBI Taxonomy" id="390850"/>
    <lineage>
        <taxon>Eukaryota</taxon>
        <taxon>Metazoa</taxon>
        <taxon>Ecdysozoa</taxon>
        <taxon>Nematoda</taxon>
        <taxon>Chromadorea</taxon>
        <taxon>Rhabditida</taxon>
        <taxon>Tylenchina</taxon>
        <taxon>Tylenchomorpha</taxon>
        <taxon>Tylenchoidea</taxon>
        <taxon>Meloidogynidae</taxon>
        <taxon>Meloidogyninae</taxon>
        <taxon>Meloidogyne</taxon>
    </lineage>
</organism>
<evidence type="ECO:0000313" key="2">
    <source>
        <dbReference type="Proteomes" id="UP001497535"/>
    </source>
</evidence>
<sequence length="184" mass="20249">MQTRASTRASSTNLTPGLSNIAIATPKGERVFLPISQRCRAKHKGIGCASFKSGHLPEYYNSGQFGDKTCVHCDNRLLRSEKCLSCTDGRVRLDPLKAYPHDYARLVTGESMDSKEYIRDQSKYNTLFAFGSLSVGRQNAPTGGPMPVLLNGEFARRIGSLTAADHQIPSFDQLILICSTFLMN</sequence>
<accession>A0ACB0YET3</accession>